<keyword evidence="4" id="KW-1283">Bacterial microcompartment</keyword>
<dbReference type="Pfam" id="PF03319">
    <property type="entry name" value="EutN_CcmL"/>
    <property type="match status" value="1"/>
</dbReference>
<evidence type="ECO:0000256" key="6">
    <source>
        <dbReference type="ARBA" id="ARBA00075981"/>
    </source>
</evidence>
<dbReference type="PANTHER" id="PTHR33941">
    <property type="entry name" value="PROPANEDIOL UTILIZATION PROTEIN PDUA"/>
    <property type="match status" value="1"/>
</dbReference>
<evidence type="ECO:0000256" key="7">
    <source>
        <dbReference type="ARBA" id="ARBA00080519"/>
    </source>
</evidence>
<name>A0A717ENQ6_SALTI</name>
<comment type="pathway">
    <text evidence="1">Amine and polyamine degradation; ethanolamine degradation.</text>
</comment>
<dbReference type="SMART" id="SM00877">
    <property type="entry name" value="BMC"/>
    <property type="match status" value="1"/>
</dbReference>
<dbReference type="AlphaFoldDB" id="A0A717ENQ6"/>
<reference evidence="10" key="2">
    <citation type="submission" date="2019-01" db="EMBL/GenBank/DDBJ databases">
        <authorList>
            <consortium name="NCBI Pathogen Detection Project"/>
        </authorList>
    </citation>
    <scope>NUCLEOTIDE SEQUENCE</scope>
    <source>
        <strain evidence="10">CT18</strain>
    </source>
</reference>
<dbReference type="InterPro" id="IPR050575">
    <property type="entry name" value="BMC_shell"/>
</dbReference>
<dbReference type="InterPro" id="IPR037233">
    <property type="entry name" value="CcmK-like_sf"/>
</dbReference>
<reference evidence="10" key="1">
    <citation type="journal article" date="2018" name="Genome Biol.">
        <title>SKESA: strategic k-mer extension for scrupulous assemblies.</title>
        <authorList>
            <person name="Souvorov A."/>
            <person name="Agarwala R."/>
            <person name="Lipman D.J."/>
        </authorList>
    </citation>
    <scope>NUCLEOTIDE SEQUENCE</scope>
    <source>
        <strain evidence="10">CT18</strain>
    </source>
</reference>
<dbReference type="Gene3D" id="2.40.50.220">
    <property type="entry name" value="EutN/Ccml"/>
    <property type="match status" value="1"/>
</dbReference>
<comment type="similarity">
    <text evidence="8">Belongs to the bacterial microcompartments protein family.</text>
</comment>
<organism evidence="10">
    <name type="scientific">Salmonella enterica subsp. enterica serovar Typhi str. CT18</name>
    <dbReference type="NCBI Taxonomy" id="220341"/>
    <lineage>
        <taxon>Bacteria</taxon>
        <taxon>Pseudomonadati</taxon>
        <taxon>Pseudomonadota</taxon>
        <taxon>Gammaproteobacteria</taxon>
        <taxon>Enterobacterales</taxon>
        <taxon>Enterobacteriaceae</taxon>
        <taxon>Salmonella</taxon>
    </lineage>
</organism>
<sequence length="229" mass="23818">MEALGMIETRGLVALIEASDAMVKAARVKLVGVKQIGGGLCTAMVRGDVAACKAATDAGAAAAQRIGELVSVHVIPRPHGDLEEVFPISFKGAATFDGRPDKTRSVAIRHECAPLPDSAQIQGLRPNGQSMEADMKLAVVTGQIVCTVRHQGLAHDKLLMVEMIDAQGNPDGQCAVAIDSIGAGTGEWVLLVSGSSVRQAHRSELSPVDLCVIGIVDEVVAGGKVVFHK</sequence>
<dbReference type="EMBL" id="DAAPFI010000029">
    <property type="protein sequence ID" value="HAD5692255.1"/>
    <property type="molecule type" value="Genomic_DNA"/>
</dbReference>
<evidence type="ECO:0000256" key="5">
    <source>
        <dbReference type="ARBA" id="ARBA00071977"/>
    </source>
</evidence>
<dbReference type="PROSITE" id="PS51930">
    <property type="entry name" value="BMC_2"/>
    <property type="match status" value="1"/>
</dbReference>
<evidence type="ECO:0000256" key="1">
    <source>
        <dbReference type="ARBA" id="ARBA00005095"/>
    </source>
</evidence>
<dbReference type="PROSITE" id="PS01139">
    <property type="entry name" value="BMC_1"/>
    <property type="match status" value="1"/>
</dbReference>
<feature type="domain" description="BMC" evidence="9">
    <location>
        <begin position="3"/>
        <end position="87"/>
    </location>
</feature>
<evidence type="ECO:0000256" key="4">
    <source>
        <dbReference type="ARBA" id="ARBA00024446"/>
    </source>
</evidence>
<dbReference type="InterPro" id="IPR004992">
    <property type="entry name" value="EutN_CcmL"/>
</dbReference>
<proteinExistence type="inferred from homology"/>
<dbReference type="CDD" id="cd07045">
    <property type="entry name" value="BMC_CcmK_like"/>
    <property type="match status" value="1"/>
</dbReference>
<dbReference type="InterPro" id="IPR000249">
    <property type="entry name" value="BMC_dom"/>
</dbReference>
<evidence type="ECO:0000313" key="10">
    <source>
        <dbReference type="EMBL" id="HAD5692255.1"/>
    </source>
</evidence>
<evidence type="ECO:0000259" key="9">
    <source>
        <dbReference type="PROSITE" id="PS51930"/>
    </source>
</evidence>
<dbReference type="SUPFAM" id="SSF143414">
    <property type="entry name" value="CcmK-like"/>
    <property type="match status" value="1"/>
</dbReference>
<comment type="caution">
    <text evidence="10">The sequence shown here is derived from an EMBL/GenBank/DDBJ whole genome shotgun (WGS) entry which is preliminary data.</text>
</comment>
<dbReference type="GO" id="GO:0031469">
    <property type="term" value="C:bacterial microcompartment"/>
    <property type="evidence" value="ECO:0007669"/>
    <property type="project" value="UniProtKB-SubCell"/>
</dbReference>
<dbReference type="CDD" id="cd01614">
    <property type="entry name" value="EutN_CcmL"/>
    <property type="match status" value="1"/>
</dbReference>
<dbReference type="PROSITE" id="PS51932">
    <property type="entry name" value="BMV"/>
    <property type="match status" value="1"/>
</dbReference>
<gene>
    <name evidence="10" type="primary">eutN</name>
    <name evidence="10" type="ORF">G1V31_20410</name>
</gene>
<dbReference type="InterPro" id="IPR020808">
    <property type="entry name" value="Bact_microcomp_CS"/>
</dbReference>
<comment type="similarity">
    <text evidence="2">Belongs to the CcmL/EutN family.</text>
</comment>
<evidence type="ECO:0000256" key="3">
    <source>
        <dbReference type="ARBA" id="ARBA00024322"/>
    </source>
</evidence>
<dbReference type="InterPro" id="IPR044872">
    <property type="entry name" value="CcmK/CsoS1_BMC"/>
</dbReference>
<dbReference type="Gene3D" id="3.30.70.1710">
    <property type="match status" value="1"/>
</dbReference>
<evidence type="ECO:0000256" key="2">
    <source>
        <dbReference type="ARBA" id="ARBA00023608"/>
    </source>
</evidence>
<protein>
    <recommendedName>
        <fullName evidence="5">Bacterial microcompartment shell vertex protein EutN</fullName>
    </recommendedName>
    <alternativeName>
        <fullName evidence="6">Ethanolamine catabolic microcompartment shell protein EutN</fullName>
    </alternativeName>
    <alternativeName>
        <fullName evidence="7">Ethanolamine utilization protein EutN</fullName>
    </alternativeName>
</protein>
<dbReference type="Pfam" id="PF00936">
    <property type="entry name" value="BMC"/>
    <property type="match status" value="1"/>
</dbReference>
<dbReference type="NCBIfam" id="NF011992">
    <property type="entry name" value="PRK15448.1"/>
    <property type="match status" value="1"/>
</dbReference>
<dbReference type="NCBIfam" id="NF012018">
    <property type="entry name" value="PRK15474.1"/>
    <property type="match status" value="1"/>
</dbReference>
<accession>A0A717ENQ6</accession>
<dbReference type="InterPro" id="IPR036677">
    <property type="entry name" value="EutN_CcmL_sf"/>
</dbReference>
<dbReference type="PANTHER" id="PTHR33941:SF10">
    <property type="entry name" value="BACTERIAL MICROCOMPARTMENT SHELL PROTEIN EUTM"/>
    <property type="match status" value="1"/>
</dbReference>
<comment type="subcellular location">
    <subcellularLocation>
        <location evidence="3">Bacterial microcompartment</location>
    </subcellularLocation>
</comment>
<evidence type="ECO:0000256" key="8">
    <source>
        <dbReference type="PROSITE-ProRule" id="PRU01278"/>
    </source>
</evidence>
<dbReference type="SUPFAM" id="SSF159133">
    <property type="entry name" value="EutN/CcmL-like"/>
    <property type="match status" value="1"/>
</dbReference>
<dbReference type="FunFam" id="2.40.50.220:FF:000001">
    <property type="entry name" value="Ethanolamine utilization microcompartment protein EutN"/>
    <property type="match status" value="1"/>
</dbReference>